<dbReference type="InterPro" id="IPR011048">
    <property type="entry name" value="Haem_d1_sf"/>
</dbReference>
<protein>
    <recommendedName>
        <fullName evidence="5">Lactonase family protein</fullName>
    </recommendedName>
</protein>
<keyword evidence="2" id="KW-0313">Glucose metabolism</keyword>
<dbReference type="AlphaFoldDB" id="A0AAN3D599"/>
<organism evidence="3 4">
    <name type="scientific">Bacteroides ovatus (strain ATCC 8483 / DSM 1896 / JCM 5824 / BCRC 10623 / CCUG 4943 / NCTC 11153)</name>
    <dbReference type="NCBI Taxonomy" id="411476"/>
    <lineage>
        <taxon>Bacteria</taxon>
        <taxon>Pseudomonadati</taxon>
        <taxon>Bacteroidota</taxon>
        <taxon>Bacteroidia</taxon>
        <taxon>Bacteroidales</taxon>
        <taxon>Bacteroidaceae</taxon>
        <taxon>Bacteroides</taxon>
    </lineage>
</organism>
<dbReference type="SUPFAM" id="SSF51004">
    <property type="entry name" value="C-terminal (heme d1) domain of cytochrome cd1-nitrite reductase"/>
    <property type="match status" value="1"/>
</dbReference>
<dbReference type="GO" id="GO:0017057">
    <property type="term" value="F:6-phosphogluconolactonase activity"/>
    <property type="evidence" value="ECO:0007669"/>
    <property type="project" value="TreeGrafter"/>
</dbReference>
<name>A0AAN3D599_BACO1</name>
<dbReference type="Gene3D" id="2.130.10.10">
    <property type="entry name" value="YVTN repeat-like/Quinoprotein amine dehydrogenase"/>
    <property type="match status" value="1"/>
</dbReference>
<comment type="similarity">
    <text evidence="1">Belongs to the cycloisomerase 2 family.</text>
</comment>
<evidence type="ECO:0000313" key="3">
    <source>
        <dbReference type="EMBL" id="EDO09367.1"/>
    </source>
</evidence>
<dbReference type="InterPro" id="IPR019405">
    <property type="entry name" value="Lactonase_7-beta_prop"/>
</dbReference>
<dbReference type="Pfam" id="PF10282">
    <property type="entry name" value="Lactonase"/>
    <property type="match status" value="1"/>
</dbReference>
<dbReference type="PANTHER" id="PTHR30344">
    <property type="entry name" value="6-PHOSPHOGLUCONOLACTONASE-RELATED"/>
    <property type="match status" value="1"/>
</dbReference>
<dbReference type="PANTHER" id="PTHR30344:SF1">
    <property type="entry name" value="6-PHOSPHOGLUCONOLACTONASE"/>
    <property type="match status" value="1"/>
</dbReference>
<dbReference type="InterPro" id="IPR015943">
    <property type="entry name" value="WD40/YVTN_repeat-like_dom_sf"/>
</dbReference>
<dbReference type="GO" id="GO:0005829">
    <property type="term" value="C:cytosol"/>
    <property type="evidence" value="ECO:0007669"/>
    <property type="project" value="TreeGrafter"/>
</dbReference>
<proteinExistence type="inferred from homology"/>
<dbReference type="Proteomes" id="UP000005475">
    <property type="component" value="Unassembled WGS sequence"/>
</dbReference>
<reference evidence="4" key="2">
    <citation type="submission" date="2007-04" db="EMBL/GenBank/DDBJ databases">
        <title>Draft genome sequence of Bacteroides ovatus (ATCC 8483).</title>
        <authorList>
            <person name="Sudarsanam P."/>
            <person name="Ley R."/>
            <person name="Guruge J."/>
            <person name="Turnbaugh P.J."/>
            <person name="Mahowald M."/>
            <person name="Liep D."/>
            <person name="Gordon J."/>
        </authorList>
    </citation>
    <scope>NUCLEOTIDE SEQUENCE [LARGE SCALE GENOMIC DNA]</scope>
    <source>
        <strain evidence="4">ATCC 8483 / DSM 1896 / JCM 5824 / BCRC 10623 / CCUG 4943 / NCTC 11153</strain>
    </source>
</reference>
<evidence type="ECO:0008006" key="5">
    <source>
        <dbReference type="Google" id="ProtNLM"/>
    </source>
</evidence>
<gene>
    <name evidence="3" type="ORF">BACOVA_05227</name>
</gene>
<dbReference type="EMBL" id="AAXF02000054">
    <property type="protein sequence ID" value="EDO09367.1"/>
    <property type="molecule type" value="Genomic_DNA"/>
</dbReference>
<keyword evidence="2" id="KW-0119">Carbohydrate metabolism</keyword>
<sequence>MFSNLREDVSKYYIKALSLRSYFIFKMKKHHEKSTNNKLLMIKTYLSKTYIFKAFAAVCIFGISISGCTSKKKTPMETTDTTENELTMLVGTYTSGTSKGIYSYRFNEENGTATPLSETEIENPSYLVPSADGKFVYAVSEFNSTQAAANAFAFNKEKGTLQLLNSQQTGGEDPCYIIASGNNVITANYSGGSISVFPIAKDGSLLPASDIIQFKGTGVDKERQEKPHLHCVRITPDGKYLFADDLGTDQIHKFIINPAANAENKEAFLKEGSPAASKVKAGSGPRHLTFSPNGHYAYLINELSGTVIAFEYKDGDLKEIQTIAADTVNAQGSADIHISPDGKFLYASNRLKADGIAIFSIHPDNGMLAKAGYQLTGIHPRNFIITPNGKYLLVACRDSNVIQVYERDADTGLLTDVQQDIKVDKPVCIKFVP</sequence>
<evidence type="ECO:0000313" key="4">
    <source>
        <dbReference type="Proteomes" id="UP000005475"/>
    </source>
</evidence>
<comment type="caution">
    <text evidence="3">The sequence shown here is derived from an EMBL/GenBank/DDBJ whole genome shotgun (WGS) entry which is preliminary data.</text>
</comment>
<accession>A0AAN3D599</accession>
<dbReference type="InterPro" id="IPR050282">
    <property type="entry name" value="Cycloisomerase_2"/>
</dbReference>
<reference evidence="3 4" key="1">
    <citation type="submission" date="2007-03" db="EMBL/GenBank/DDBJ databases">
        <authorList>
            <person name="Fulton L."/>
            <person name="Clifton S."/>
            <person name="Fulton B."/>
            <person name="Xu J."/>
            <person name="Minx P."/>
            <person name="Pepin K.H."/>
            <person name="Johnson M."/>
            <person name="Thiruvilangam P."/>
            <person name="Bhonagiri V."/>
            <person name="Nash W.E."/>
            <person name="Mardis E.R."/>
            <person name="Wilson R.K."/>
        </authorList>
    </citation>
    <scope>NUCLEOTIDE SEQUENCE [LARGE SCALE GENOMIC DNA]</scope>
    <source>
        <strain evidence="4">ATCC 8483 / DSM 1896 / JCM 5824 / BCRC 10623 / CCUG 4943 / NCTC 11153</strain>
    </source>
</reference>
<dbReference type="GO" id="GO:0006006">
    <property type="term" value="P:glucose metabolic process"/>
    <property type="evidence" value="ECO:0007669"/>
    <property type="project" value="UniProtKB-KW"/>
</dbReference>
<dbReference type="FunFam" id="2.130.10.10:FF:000306">
    <property type="entry name" value="3-carboxymuconate cyclase"/>
    <property type="match status" value="1"/>
</dbReference>
<evidence type="ECO:0000256" key="2">
    <source>
        <dbReference type="ARBA" id="ARBA00022526"/>
    </source>
</evidence>
<evidence type="ECO:0000256" key="1">
    <source>
        <dbReference type="ARBA" id="ARBA00005564"/>
    </source>
</evidence>